<protein>
    <recommendedName>
        <fullName evidence="1">SprT-like domain-containing protein</fullName>
    </recommendedName>
</protein>
<evidence type="ECO:0000259" key="1">
    <source>
        <dbReference type="Pfam" id="PF10263"/>
    </source>
</evidence>
<dbReference type="EMBL" id="CP136864">
    <property type="protein sequence ID" value="WOJ94394.1"/>
    <property type="molecule type" value="Genomic_DNA"/>
</dbReference>
<evidence type="ECO:0000313" key="3">
    <source>
        <dbReference type="Proteomes" id="UP001626537"/>
    </source>
</evidence>
<dbReference type="Pfam" id="PF10263">
    <property type="entry name" value="SprT-like"/>
    <property type="match status" value="1"/>
</dbReference>
<name>A0ABZ0I6D8_9GAMM</name>
<accession>A0ABZ0I6D8</accession>
<organism evidence="2 3">
    <name type="scientific">Congregibacter variabilis</name>
    <dbReference type="NCBI Taxonomy" id="3081200"/>
    <lineage>
        <taxon>Bacteria</taxon>
        <taxon>Pseudomonadati</taxon>
        <taxon>Pseudomonadota</taxon>
        <taxon>Gammaproteobacteria</taxon>
        <taxon>Cellvibrionales</taxon>
        <taxon>Halieaceae</taxon>
        <taxon>Congregibacter</taxon>
    </lineage>
</organism>
<reference evidence="2 3" key="1">
    <citation type="submission" date="2023-10" db="EMBL/GenBank/DDBJ databases">
        <title>Two novel species belonging to the OM43/NOR5 clade.</title>
        <authorList>
            <person name="Park M."/>
        </authorList>
    </citation>
    <scope>NUCLEOTIDE SEQUENCE [LARGE SCALE GENOMIC DNA]</scope>
    <source>
        <strain evidence="2 3">IMCC43200</strain>
    </source>
</reference>
<sequence length="177" mass="20557">MLTENALTEASIRSIFEYERSRASALFTHWEHPFSALSFNRAKRAYGHAHADGRIVLSNTFVGTSATADLEDTIRHELAHLIAGIRFKHGPRWQQVAQSLGARPRASGRSESSELQEKMSDAPFTLIAVMRDGEARTMRKVFRRARRYLDYRYGKRGQRYHIKGEFIERFEYLDHRQ</sequence>
<proteinExistence type="predicted"/>
<keyword evidence="3" id="KW-1185">Reference proteome</keyword>
<evidence type="ECO:0000313" key="2">
    <source>
        <dbReference type="EMBL" id="WOJ94394.1"/>
    </source>
</evidence>
<dbReference type="RefSeq" id="WP_407349030.1">
    <property type="nucleotide sequence ID" value="NZ_CP136864.1"/>
</dbReference>
<feature type="domain" description="SprT-like" evidence="1">
    <location>
        <begin position="37"/>
        <end position="102"/>
    </location>
</feature>
<dbReference type="Proteomes" id="UP001626537">
    <property type="component" value="Chromosome"/>
</dbReference>
<gene>
    <name evidence="2" type="ORF">R0135_04330</name>
</gene>
<dbReference type="InterPro" id="IPR006640">
    <property type="entry name" value="SprT-like_domain"/>
</dbReference>